<dbReference type="Proteomes" id="UP000887572">
    <property type="component" value="Unplaced"/>
</dbReference>
<accession>A0A914I4L9</accession>
<evidence type="ECO:0000256" key="1">
    <source>
        <dbReference type="SAM" id="MobiDB-lite"/>
    </source>
</evidence>
<dbReference type="AlphaFoldDB" id="A0A914I4L9"/>
<feature type="compositionally biased region" description="Basic and acidic residues" evidence="1">
    <location>
        <begin position="56"/>
        <end position="65"/>
    </location>
</feature>
<organism evidence="2 3">
    <name type="scientific">Globodera rostochiensis</name>
    <name type="common">Golden nematode worm</name>
    <name type="synonym">Heterodera rostochiensis</name>
    <dbReference type="NCBI Taxonomy" id="31243"/>
    <lineage>
        <taxon>Eukaryota</taxon>
        <taxon>Metazoa</taxon>
        <taxon>Ecdysozoa</taxon>
        <taxon>Nematoda</taxon>
        <taxon>Chromadorea</taxon>
        <taxon>Rhabditida</taxon>
        <taxon>Tylenchina</taxon>
        <taxon>Tylenchomorpha</taxon>
        <taxon>Tylenchoidea</taxon>
        <taxon>Heteroderidae</taxon>
        <taxon>Heteroderinae</taxon>
        <taxon>Globodera</taxon>
    </lineage>
</organism>
<dbReference type="WBParaSite" id="Gr19_v10_g6562.t1">
    <property type="protein sequence ID" value="Gr19_v10_g6562.t1"/>
    <property type="gene ID" value="Gr19_v10_g6562"/>
</dbReference>
<feature type="region of interest" description="Disordered" evidence="1">
    <location>
        <begin position="56"/>
        <end position="83"/>
    </location>
</feature>
<evidence type="ECO:0000313" key="3">
    <source>
        <dbReference type="WBParaSite" id="Gr19_v10_g6562.t1"/>
    </source>
</evidence>
<proteinExistence type="predicted"/>
<name>A0A914I4L9_GLORO</name>
<reference evidence="3" key="1">
    <citation type="submission" date="2022-11" db="UniProtKB">
        <authorList>
            <consortium name="WormBaseParasite"/>
        </authorList>
    </citation>
    <scope>IDENTIFICATION</scope>
</reference>
<evidence type="ECO:0000313" key="2">
    <source>
        <dbReference type="Proteomes" id="UP000887572"/>
    </source>
</evidence>
<protein>
    <submittedName>
        <fullName evidence="3">Uncharacterized protein</fullName>
    </submittedName>
</protein>
<sequence>MIGTAYGTINNDSDVGNEYVEIDGMKYFGIVLHEVQPSKHIADRTQSQIVKEMLENKAQEKKQGYDEDGEPKTMTAITEPSDE</sequence>
<keyword evidence="2" id="KW-1185">Reference proteome</keyword>